<evidence type="ECO:0000256" key="1">
    <source>
        <dbReference type="SAM" id="MobiDB-lite"/>
    </source>
</evidence>
<reference evidence="3" key="1">
    <citation type="submission" date="2020-05" db="EMBL/GenBank/DDBJ databases">
        <title>Frigoriglobus tundricola gen. nov., sp. nov., a psychrotolerant cellulolytic planctomycete of the family Gemmataceae with two divergent copies of 16S rRNA gene.</title>
        <authorList>
            <person name="Kulichevskaya I.S."/>
            <person name="Ivanova A.A."/>
            <person name="Naumoff D.G."/>
            <person name="Beletsky A.V."/>
            <person name="Rijpstra W.I.C."/>
            <person name="Sinninghe Damste J.S."/>
            <person name="Mardanov A.V."/>
            <person name="Ravin N.V."/>
            <person name="Dedysh S.N."/>
        </authorList>
    </citation>
    <scope>NUCLEOTIDE SEQUENCE [LARGE SCALE GENOMIC DNA]</scope>
    <source>
        <strain evidence="3">PL17</strain>
    </source>
</reference>
<dbReference type="EMBL" id="CP053452">
    <property type="protein sequence ID" value="QJX00849.1"/>
    <property type="molecule type" value="Genomic_DNA"/>
</dbReference>
<dbReference type="AlphaFoldDB" id="A0A6M5Z3K6"/>
<accession>A0A6M5Z3K6</accession>
<evidence type="ECO:0000313" key="2">
    <source>
        <dbReference type="EMBL" id="QJX00849.1"/>
    </source>
</evidence>
<sequence>MEDILEGTPVGWDNRTVNPLGFPAHRPTDRHVRPQPVTHRTRANAIRTP</sequence>
<proteinExistence type="predicted"/>
<keyword evidence="3" id="KW-1185">Reference proteome</keyword>
<feature type="region of interest" description="Disordered" evidence="1">
    <location>
        <begin position="1"/>
        <end position="49"/>
    </location>
</feature>
<protein>
    <submittedName>
        <fullName evidence="2">Uncharacterized protein</fullName>
    </submittedName>
</protein>
<gene>
    <name evidence="2" type="ORF">FTUN_8487</name>
</gene>
<name>A0A6M5Z3K6_9BACT</name>
<organism evidence="2 3">
    <name type="scientific">Frigoriglobus tundricola</name>
    <dbReference type="NCBI Taxonomy" id="2774151"/>
    <lineage>
        <taxon>Bacteria</taxon>
        <taxon>Pseudomonadati</taxon>
        <taxon>Planctomycetota</taxon>
        <taxon>Planctomycetia</taxon>
        <taxon>Gemmatales</taxon>
        <taxon>Gemmataceae</taxon>
        <taxon>Frigoriglobus</taxon>
    </lineage>
</organism>
<dbReference type="KEGG" id="ftj:FTUN_8487"/>
<evidence type="ECO:0000313" key="3">
    <source>
        <dbReference type="Proteomes" id="UP000503447"/>
    </source>
</evidence>
<dbReference type="Proteomes" id="UP000503447">
    <property type="component" value="Chromosome"/>
</dbReference>